<dbReference type="KEGG" id="bbat:Bdt_0243"/>
<feature type="domain" description="Tyr recombinase" evidence="5">
    <location>
        <begin position="164"/>
        <end position="345"/>
    </location>
</feature>
<dbReference type="Proteomes" id="UP000010074">
    <property type="component" value="Chromosome"/>
</dbReference>
<dbReference type="InterPro" id="IPR011010">
    <property type="entry name" value="DNA_brk_join_enz"/>
</dbReference>
<dbReference type="RefSeq" id="WP_015089438.1">
    <property type="nucleotide sequence ID" value="NC_019567.1"/>
</dbReference>
<dbReference type="OrthoDB" id="5290434at2"/>
<dbReference type="GO" id="GO:0015074">
    <property type="term" value="P:DNA integration"/>
    <property type="evidence" value="ECO:0007669"/>
    <property type="project" value="UniProtKB-KW"/>
</dbReference>
<dbReference type="PATRIC" id="fig|1069642.3.peg.238"/>
<evidence type="ECO:0000256" key="3">
    <source>
        <dbReference type="ARBA" id="ARBA00023125"/>
    </source>
</evidence>
<dbReference type="GO" id="GO:0006310">
    <property type="term" value="P:DNA recombination"/>
    <property type="evidence" value="ECO:0007669"/>
    <property type="project" value="UniProtKB-KW"/>
</dbReference>
<evidence type="ECO:0000256" key="1">
    <source>
        <dbReference type="ARBA" id="ARBA00008857"/>
    </source>
</evidence>
<dbReference type="PANTHER" id="PTHR30629">
    <property type="entry name" value="PROPHAGE INTEGRASE"/>
    <property type="match status" value="1"/>
</dbReference>
<keyword evidence="3" id="KW-0238">DNA-binding</keyword>
<dbReference type="InterPro" id="IPR010998">
    <property type="entry name" value="Integrase_recombinase_N"/>
</dbReference>
<dbReference type="PROSITE" id="PS51898">
    <property type="entry name" value="TYR_RECOMBINASE"/>
    <property type="match status" value="1"/>
</dbReference>
<evidence type="ECO:0000256" key="4">
    <source>
        <dbReference type="ARBA" id="ARBA00023172"/>
    </source>
</evidence>
<dbReference type="InterPro" id="IPR002104">
    <property type="entry name" value="Integrase_catalytic"/>
</dbReference>
<name>K7ZDY4_BDEBC</name>
<sequence length="364" mass="42181">MGIKFDEKTKTWTAYYSKRHPITRVPKNYKRIGLKSKAEAMKVEKELVIQMSNYFHQKIVPSWPDLVAAYFKRVDEQNEIMKSTIYNREKVLRHHTLPLWENKRVDQITTQDIHKILSDRLGSNAEAHKKFFVKCIKGVLQYAVEEGIILRNPTPLIKFKVNDKIKSVLNEEQILLLLRRSQELDWHWYPHYAVALYTGMRNGELYALTWDKVSLDKRQILVNCSWSSKDGYKSTKSGDDRIVEIPKPLLPLLKDLKLQSGGNDFVLPRMSKWDKGDQARELRFFLKSLGLPEIRFHDLRASWATLLLSKGVAPSKVMAMGGWKDMDTMMIYMRKAGIDIRGATSVLDGLQTHGIESGKLISFK</sequence>
<keyword evidence="4" id="KW-0233">DNA recombination</keyword>
<evidence type="ECO:0000313" key="6">
    <source>
        <dbReference type="EMBL" id="AFX99951.1"/>
    </source>
</evidence>
<dbReference type="SUPFAM" id="SSF56349">
    <property type="entry name" value="DNA breaking-rejoining enzymes"/>
    <property type="match status" value="1"/>
</dbReference>
<evidence type="ECO:0000259" key="5">
    <source>
        <dbReference type="PROSITE" id="PS51898"/>
    </source>
</evidence>
<evidence type="ECO:0000256" key="2">
    <source>
        <dbReference type="ARBA" id="ARBA00022908"/>
    </source>
</evidence>
<accession>K7ZDY4</accession>
<protein>
    <recommendedName>
        <fullName evidence="5">Tyr recombinase domain-containing protein</fullName>
    </recommendedName>
</protein>
<comment type="similarity">
    <text evidence="1">Belongs to the 'phage' integrase family.</text>
</comment>
<dbReference type="STRING" id="1069642.Bdt_0243"/>
<reference evidence="6 7" key="1">
    <citation type="journal article" date="2012" name="BMC Genomics">
        <title>Genome analysis of a simultaneously predatory and prey-independent, novel Bdellovibrio bacteriovorus from the River Tiber, supports in silico predictions of both ancient and recent lateral gene transfer from diverse bacteria.</title>
        <authorList>
            <person name="Hobley L."/>
            <person name="Lerner T.R."/>
            <person name="Williams L.E."/>
            <person name="Lambert C."/>
            <person name="Till R."/>
            <person name="Milner D.S."/>
            <person name="Basford S.M."/>
            <person name="Capeness M.J."/>
            <person name="Fenton A.K."/>
            <person name="Atterbury R.J."/>
            <person name="Harris M.A."/>
            <person name="Sockett R.E."/>
        </authorList>
    </citation>
    <scope>NUCLEOTIDE SEQUENCE [LARGE SCALE GENOMIC DNA]</scope>
    <source>
        <strain evidence="6 7">Tiberius</strain>
    </source>
</reference>
<proteinExistence type="inferred from homology"/>
<dbReference type="Gene3D" id="1.10.443.10">
    <property type="entry name" value="Intergrase catalytic core"/>
    <property type="match status" value="1"/>
</dbReference>
<dbReference type="AlphaFoldDB" id="K7ZDY4"/>
<dbReference type="Gene3D" id="1.10.150.130">
    <property type="match status" value="1"/>
</dbReference>
<keyword evidence="2" id="KW-0229">DNA integration</keyword>
<dbReference type="CDD" id="cd01189">
    <property type="entry name" value="INT_ICEBs1_C_like"/>
    <property type="match status" value="1"/>
</dbReference>
<dbReference type="Pfam" id="PF00589">
    <property type="entry name" value="Phage_integrase"/>
    <property type="match status" value="1"/>
</dbReference>
<dbReference type="GO" id="GO:0003677">
    <property type="term" value="F:DNA binding"/>
    <property type="evidence" value="ECO:0007669"/>
    <property type="project" value="UniProtKB-KW"/>
</dbReference>
<dbReference type="InterPro" id="IPR050808">
    <property type="entry name" value="Phage_Integrase"/>
</dbReference>
<dbReference type="EMBL" id="CP002930">
    <property type="protein sequence ID" value="AFX99951.1"/>
    <property type="molecule type" value="Genomic_DNA"/>
</dbReference>
<dbReference type="HOGENOM" id="CLU_753688_0_0_7"/>
<dbReference type="InterPro" id="IPR013762">
    <property type="entry name" value="Integrase-like_cat_sf"/>
</dbReference>
<dbReference type="PANTHER" id="PTHR30629:SF2">
    <property type="entry name" value="PROPHAGE INTEGRASE INTS-RELATED"/>
    <property type="match status" value="1"/>
</dbReference>
<gene>
    <name evidence="6" type="ORF">Bdt_0243</name>
</gene>
<organism evidence="6 7">
    <name type="scientific">Bdellovibrio bacteriovorus str. Tiberius</name>
    <dbReference type="NCBI Taxonomy" id="1069642"/>
    <lineage>
        <taxon>Bacteria</taxon>
        <taxon>Pseudomonadati</taxon>
        <taxon>Bdellovibrionota</taxon>
        <taxon>Bdellovibrionia</taxon>
        <taxon>Bdellovibrionales</taxon>
        <taxon>Pseudobdellovibrionaceae</taxon>
        <taxon>Bdellovibrio</taxon>
    </lineage>
</organism>
<evidence type="ECO:0000313" key="7">
    <source>
        <dbReference type="Proteomes" id="UP000010074"/>
    </source>
</evidence>